<sequence length="243" mass="25072">MEWSDEAITLLRAFWDEGLSTAEIGRRMGISKNAVVGKAHRLNLAARPSPIRRDGVASRPSPGSRRSSAVTLPSMADPSIGDEPAAIAALSVPEKTVAVVADEAVIAVEAASVPVELASAPRSVPVSAALVEQAREPAEGSAPVVAAGNIAKEDKVLPSVQPAAVATPSSPPAARPTPRAVSKVASPAFPSGGRLVSCCWPIGEPGTKEFRFCDAPAMAGKPYCAEHAALAYVKVRDRRDDAA</sequence>
<evidence type="ECO:0008006" key="4">
    <source>
        <dbReference type="Google" id="ProtNLM"/>
    </source>
</evidence>
<evidence type="ECO:0000313" key="3">
    <source>
        <dbReference type="Proteomes" id="UP000019438"/>
    </source>
</evidence>
<evidence type="ECO:0000313" key="2">
    <source>
        <dbReference type="EMBL" id="AHJ64166.1"/>
    </source>
</evidence>
<reference evidence="3" key="1">
    <citation type="submission" date="2012-06" db="EMBL/GenBank/DDBJ databases">
        <title>Genome analysis of multiple Granulibacter bethesdensis isolates demonstrates substantial genome diversity.</title>
        <authorList>
            <person name="Greenberg D.E."/>
            <person name="Porcella S.F."/>
            <person name="Zarember K."/>
            <person name="Zelazny A.M."/>
            <person name="Bruno D."/>
            <person name="Martens C."/>
            <person name="Barbian K.D."/>
            <person name="Jaske E."/>
            <person name="Holland S.M."/>
        </authorList>
    </citation>
    <scope>NUCLEOTIDE SEQUENCE [LARGE SCALE GENOMIC DNA]</scope>
    <source>
        <strain evidence="3">CGDNIH3</strain>
    </source>
</reference>
<dbReference type="KEGG" id="gbc:GbCGDNIH3_2262"/>
<dbReference type="EMBL" id="CP003181">
    <property type="protein sequence ID" value="AHJ64166.1"/>
    <property type="molecule type" value="Genomic_DNA"/>
</dbReference>
<dbReference type="RefSeq" id="WP_025287553.1">
    <property type="nucleotide sequence ID" value="NZ_CP003181.2"/>
</dbReference>
<dbReference type="AlphaFoldDB" id="A0AAN0RFR4"/>
<dbReference type="InterPro" id="IPR011681">
    <property type="entry name" value="GcrA"/>
</dbReference>
<gene>
    <name evidence="2" type="ORF">GbCGDNIH3_2262</name>
</gene>
<protein>
    <recommendedName>
        <fullName evidence="4">GcrA cell cycle regulator</fullName>
    </recommendedName>
</protein>
<dbReference type="Proteomes" id="UP000019438">
    <property type="component" value="Chromosome"/>
</dbReference>
<accession>A0AAN0RFR4</accession>
<proteinExistence type="predicted"/>
<feature type="compositionally biased region" description="Low complexity" evidence="1">
    <location>
        <begin position="57"/>
        <end position="70"/>
    </location>
</feature>
<feature type="region of interest" description="Disordered" evidence="1">
    <location>
        <begin position="47"/>
        <end position="77"/>
    </location>
</feature>
<organism evidence="2 3">
    <name type="scientific">Granulibacter bethesdensis</name>
    <dbReference type="NCBI Taxonomy" id="364410"/>
    <lineage>
        <taxon>Bacteria</taxon>
        <taxon>Pseudomonadati</taxon>
        <taxon>Pseudomonadota</taxon>
        <taxon>Alphaproteobacteria</taxon>
        <taxon>Acetobacterales</taxon>
        <taxon>Acetobacteraceae</taxon>
        <taxon>Granulibacter</taxon>
    </lineage>
</organism>
<evidence type="ECO:0000256" key="1">
    <source>
        <dbReference type="SAM" id="MobiDB-lite"/>
    </source>
</evidence>
<dbReference type="Pfam" id="PF07750">
    <property type="entry name" value="GcrA"/>
    <property type="match status" value="1"/>
</dbReference>
<name>A0AAN0RFR4_9PROT</name>
<dbReference type="Gene3D" id="1.10.10.60">
    <property type="entry name" value="Homeodomain-like"/>
    <property type="match status" value="1"/>
</dbReference>